<protein>
    <submittedName>
        <fullName evidence="4">Ovule protein</fullName>
    </submittedName>
</protein>
<accession>A0A068WY98</accession>
<dbReference type="AlphaFoldDB" id="A0A068WY98"/>
<evidence type="ECO:0000313" key="3">
    <source>
        <dbReference type="Proteomes" id="UP000492820"/>
    </source>
</evidence>
<dbReference type="EMBL" id="LK028740">
    <property type="protein sequence ID" value="CDS25134.1"/>
    <property type="molecule type" value="Genomic_DNA"/>
</dbReference>
<feature type="non-terminal residue" evidence="2">
    <location>
        <position position="1"/>
    </location>
</feature>
<dbReference type="WBParaSite" id="EgrG_000308900">
    <property type="protein sequence ID" value="EgrG_000308900"/>
    <property type="gene ID" value="EgrG_000308900"/>
</dbReference>
<reference evidence="2" key="2">
    <citation type="submission" date="2014-06" db="EMBL/GenBank/DDBJ databases">
        <authorList>
            <person name="Aslett M."/>
        </authorList>
    </citation>
    <scope>NUCLEOTIDE SEQUENCE</scope>
</reference>
<keyword evidence="1" id="KW-0812">Transmembrane</keyword>
<keyword evidence="1" id="KW-0472">Membrane</keyword>
<organism evidence="2">
    <name type="scientific">Echinococcus granulosus</name>
    <name type="common">Hydatid tapeworm</name>
    <dbReference type="NCBI Taxonomy" id="6210"/>
    <lineage>
        <taxon>Eukaryota</taxon>
        <taxon>Metazoa</taxon>
        <taxon>Spiralia</taxon>
        <taxon>Lophotrochozoa</taxon>
        <taxon>Platyhelminthes</taxon>
        <taxon>Cestoda</taxon>
        <taxon>Eucestoda</taxon>
        <taxon>Cyclophyllidea</taxon>
        <taxon>Taeniidae</taxon>
        <taxon>Echinococcus</taxon>
        <taxon>Echinococcus granulosus group</taxon>
    </lineage>
</organism>
<sequence>TKAALYTSLNSPQPFSPSSSLHLRLSFLRFRLHLYLRSRLQLHLYLLLHVRIHQTLSILFLLLAFTLLSPKLNHPSLLLLLLHISIPVLVCLHLHGLTLTSTHIHPRLRSFLHHLPFSHTQSPITYKHTPMQCIYPRVLIVRLPVSSSSPTDQSSTGHKQLYFNFTVSLTTTHLSSQLIMLSTM</sequence>
<dbReference type="Proteomes" id="UP000492820">
    <property type="component" value="Unassembled WGS sequence"/>
</dbReference>
<keyword evidence="1" id="KW-1133">Transmembrane helix</keyword>
<reference evidence="4" key="3">
    <citation type="submission" date="2020-10" db="UniProtKB">
        <authorList>
            <consortium name="WormBaseParasite"/>
        </authorList>
    </citation>
    <scope>IDENTIFICATION</scope>
</reference>
<feature type="transmembrane region" description="Helical" evidence="1">
    <location>
        <begin position="44"/>
        <end position="65"/>
    </location>
</feature>
<name>A0A068WY98_ECHGR</name>
<gene>
    <name evidence="2" type="ORF">EgrG_000308900</name>
</gene>
<evidence type="ECO:0000313" key="2">
    <source>
        <dbReference type="EMBL" id="CDS25134.1"/>
    </source>
</evidence>
<feature type="transmembrane region" description="Helical" evidence="1">
    <location>
        <begin position="77"/>
        <end position="99"/>
    </location>
</feature>
<reference evidence="2 3" key="1">
    <citation type="journal article" date="2013" name="Nature">
        <title>The genomes of four tapeworm species reveal adaptations to parasitism.</title>
        <authorList>
            <person name="Tsai I.J."/>
            <person name="Zarowiecki M."/>
            <person name="Holroyd N."/>
            <person name="Garciarrubio A."/>
            <person name="Sanchez-Flores A."/>
            <person name="Brooks K.L."/>
            <person name="Tracey A."/>
            <person name="Bobes R.J."/>
            <person name="Fragoso G."/>
            <person name="Sciutto E."/>
            <person name="Aslett M."/>
            <person name="Beasley H."/>
            <person name="Bennett H.M."/>
            <person name="Cai J."/>
            <person name="Camicia F."/>
            <person name="Clark R."/>
            <person name="Cucher M."/>
            <person name="De Silva N."/>
            <person name="Day T.A."/>
            <person name="Deplazes P."/>
            <person name="Estrada K."/>
            <person name="Fernandez C."/>
            <person name="Holland P.W."/>
            <person name="Hou J."/>
            <person name="Hu S."/>
            <person name="Huckvale T."/>
            <person name="Hung S.S."/>
            <person name="Kamenetzky L."/>
            <person name="Keane J.A."/>
            <person name="Kiss F."/>
            <person name="Koziol U."/>
            <person name="Lambert O."/>
            <person name="Liu K."/>
            <person name="Luo X."/>
            <person name="Luo Y."/>
            <person name="Macchiaroli N."/>
            <person name="Nichol S."/>
            <person name="Paps J."/>
            <person name="Parkinson J."/>
            <person name="Pouchkina-Stantcheva N."/>
            <person name="Riddiford N."/>
            <person name="Rosenzvit M."/>
            <person name="Salinas G."/>
            <person name="Wasmuth J.D."/>
            <person name="Zamanian M."/>
            <person name="Zheng Y."/>
            <person name="Cai X."/>
            <person name="Soberon X."/>
            <person name="Olson P.D."/>
            <person name="Laclette J.P."/>
            <person name="Brehm K."/>
            <person name="Berriman M."/>
            <person name="Garciarrubio A."/>
            <person name="Bobes R.J."/>
            <person name="Fragoso G."/>
            <person name="Sanchez-Flores A."/>
            <person name="Estrada K."/>
            <person name="Cevallos M.A."/>
            <person name="Morett E."/>
            <person name="Gonzalez V."/>
            <person name="Portillo T."/>
            <person name="Ochoa-Leyva A."/>
            <person name="Jose M.V."/>
            <person name="Sciutto E."/>
            <person name="Landa A."/>
            <person name="Jimenez L."/>
            <person name="Valdes V."/>
            <person name="Carrero J.C."/>
            <person name="Larralde C."/>
            <person name="Morales-Montor J."/>
            <person name="Limon-Lason J."/>
            <person name="Soberon X."/>
            <person name="Laclette J.P."/>
        </authorList>
    </citation>
    <scope>NUCLEOTIDE SEQUENCE [LARGE SCALE GENOMIC DNA]</scope>
</reference>
<proteinExistence type="predicted"/>
<evidence type="ECO:0000313" key="4">
    <source>
        <dbReference type="WBParaSite" id="EgrG_000308900"/>
    </source>
</evidence>
<evidence type="ECO:0000256" key="1">
    <source>
        <dbReference type="SAM" id="Phobius"/>
    </source>
</evidence>